<accession>A0AAC9HLH4</accession>
<evidence type="ECO:0000313" key="3">
    <source>
        <dbReference type="Proteomes" id="UP000095210"/>
    </source>
</evidence>
<dbReference type="InterPro" id="IPR007214">
    <property type="entry name" value="YbaK/aa-tRNA-synth-assoc-dom"/>
</dbReference>
<evidence type="ECO:0000259" key="1">
    <source>
        <dbReference type="Pfam" id="PF04073"/>
    </source>
</evidence>
<proteinExistence type="predicted"/>
<dbReference type="Proteomes" id="UP000095210">
    <property type="component" value="Chromosome"/>
</dbReference>
<dbReference type="Pfam" id="PF04073">
    <property type="entry name" value="tRNA_edit"/>
    <property type="match status" value="1"/>
</dbReference>
<dbReference type="EMBL" id="CP014859">
    <property type="protein sequence ID" value="AOS61278.1"/>
    <property type="molecule type" value="Genomic_DNA"/>
</dbReference>
<dbReference type="AlphaFoldDB" id="A0AAC9HLH4"/>
<dbReference type="SUPFAM" id="SSF55826">
    <property type="entry name" value="YbaK/ProRS associated domain"/>
    <property type="match status" value="1"/>
</dbReference>
<organism evidence="2 3">
    <name type="scientific">Actinoalloteichus hymeniacidonis</name>
    <dbReference type="NCBI Taxonomy" id="340345"/>
    <lineage>
        <taxon>Bacteria</taxon>
        <taxon>Bacillati</taxon>
        <taxon>Actinomycetota</taxon>
        <taxon>Actinomycetes</taxon>
        <taxon>Pseudonocardiales</taxon>
        <taxon>Pseudonocardiaceae</taxon>
        <taxon>Actinoalloteichus</taxon>
    </lineage>
</organism>
<feature type="domain" description="YbaK/aminoacyl-tRNA synthetase-associated" evidence="1">
    <location>
        <begin position="48"/>
        <end position="168"/>
    </location>
</feature>
<sequence length="186" mass="19221">MTHPRTLGALELIPALDNLDLLAEPVAAGLRALPEASAARCGVVAIDPDLADTAALTEHYGLSLAVSANCVVVAGKREGVRRFAACLILANTRADVNGVVKRRLDVRKASFAPQAEAVDLAGMEYGGITAIGLPADWPLLIDPAVVATEFVIVGSGLRRSKLVVPGDLLPELPSAEVTAELGKSIG</sequence>
<protein>
    <recommendedName>
        <fullName evidence="1">YbaK/aminoacyl-tRNA synthetase-associated domain-containing protein</fullName>
    </recommendedName>
</protein>
<name>A0AAC9HLH4_9PSEU</name>
<dbReference type="Gene3D" id="3.90.960.10">
    <property type="entry name" value="YbaK/aminoacyl-tRNA synthetase-associated domain"/>
    <property type="match status" value="1"/>
</dbReference>
<dbReference type="InterPro" id="IPR036754">
    <property type="entry name" value="YbaK/aa-tRNA-synt-asso_dom_sf"/>
</dbReference>
<dbReference type="GO" id="GO:0002161">
    <property type="term" value="F:aminoacyl-tRNA deacylase activity"/>
    <property type="evidence" value="ECO:0007669"/>
    <property type="project" value="InterPro"/>
</dbReference>
<evidence type="ECO:0000313" key="2">
    <source>
        <dbReference type="EMBL" id="AOS61278.1"/>
    </source>
</evidence>
<gene>
    <name evidence="2" type="ORF">TL08_02200</name>
</gene>
<dbReference type="CDD" id="cd04939">
    <property type="entry name" value="PA2301"/>
    <property type="match status" value="1"/>
</dbReference>
<keyword evidence="3" id="KW-1185">Reference proteome</keyword>
<reference evidence="3" key="1">
    <citation type="submission" date="2016-03" db="EMBL/GenBank/DDBJ databases">
        <title>Complete genome sequence of the type strain Actinoalloteichus hymeniacidonis DSM 45092.</title>
        <authorList>
            <person name="Schaffert L."/>
            <person name="Albersmeier A."/>
            <person name="Winkler A."/>
            <person name="Kalinowski J."/>
            <person name="Zotchev S."/>
            <person name="Ruckert C."/>
        </authorList>
    </citation>
    <scope>NUCLEOTIDE SEQUENCE [LARGE SCALE GENOMIC DNA]</scope>
    <source>
        <strain evidence="3">HPA177(T) (DSM 45092(T))</strain>
    </source>
</reference>
<dbReference type="KEGG" id="ahm:TL08_02200"/>
<dbReference type="RefSeq" id="WP_069846191.1">
    <property type="nucleotide sequence ID" value="NZ_CP014859.1"/>
</dbReference>